<dbReference type="AlphaFoldDB" id="A0A844M162"/>
<dbReference type="OrthoDB" id="6656046at2"/>
<evidence type="ECO:0000313" key="1">
    <source>
        <dbReference type="EMBL" id="MUG32701.1"/>
    </source>
</evidence>
<accession>A0A844M162</accession>
<dbReference type="RefSeq" id="WP_155587335.1">
    <property type="nucleotide sequence ID" value="NZ_WFKQ01000006.1"/>
</dbReference>
<gene>
    <name evidence="1" type="ORF">GB996_07805</name>
</gene>
<comment type="caution">
    <text evidence="1">The sequence shown here is derived from an EMBL/GenBank/DDBJ whole genome shotgun (WGS) entry which is preliminary data.</text>
</comment>
<reference evidence="1 2" key="1">
    <citation type="journal article" date="2019" name="PLoS ONE">
        <title>Pup mortality in New Zealand sea lions (Phocarctos hookeri) at Enderby Island, Auckland Islands, 2013-18.</title>
        <authorList>
            <person name="Michael S.A."/>
            <person name="Hayman D.T.S."/>
            <person name="Gray R."/>
            <person name="Zhang J."/>
            <person name="Rogers L."/>
            <person name="Roe W.D."/>
        </authorList>
    </citation>
    <scope>NUCLEOTIDE SEQUENCE [LARGE SCALE GENOMIC DNA]</scope>
    <source>
        <strain evidence="1 2">SM868</strain>
    </source>
</reference>
<dbReference type="EMBL" id="WFKQ01000006">
    <property type="protein sequence ID" value="MUG32701.1"/>
    <property type="molecule type" value="Genomic_DNA"/>
</dbReference>
<organism evidence="1 2">
    <name type="scientific">Psychrobacter sanguinis</name>
    <dbReference type="NCBI Taxonomy" id="861445"/>
    <lineage>
        <taxon>Bacteria</taxon>
        <taxon>Pseudomonadati</taxon>
        <taxon>Pseudomonadota</taxon>
        <taxon>Gammaproteobacteria</taxon>
        <taxon>Moraxellales</taxon>
        <taxon>Moraxellaceae</taxon>
        <taxon>Psychrobacter</taxon>
    </lineage>
</organism>
<protein>
    <submittedName>
        <fullName evidence="1">Uncharacterized protein</fullName>
    </submittedName>
</protein>
<dbReference type="Proteomes" id="UP000442109">
    <property type="component" value="Unassembled WGS sequence"/>
</dbReference>
<proteinExistence type="predicted"/>
<sequence>MMGYFEDKQRRINEFVARANVVLGNDPLCYTGNFISGQIQRPDLLFVSINPGHSNREDWGDIEARRAQAVVQDFKAVPCKYIADAARGSRYAQRIIDVICLGESERLNHCAETSFVSYFAAPKESVLQAQLAELPEEMQREHHALTELDIDRIEPKHIICMGWRAFDRFLAQYGDGQEITIKQLPLMGKMESYYAYTEVAGIPVHGLRHLCTKLTLEMRAQLEQTFLQVWNQIESSPD</sequence>
<name>A0A844M162_9GAMM</name>
<evidence type="ECO:0000313" key="2">
    <source>
        <dbReference type="Proteomes" id="UP000442109"/>
    </source>
</evidence>
<keyword evidence="2" id="KW-1185">Reference proteome</keyword>